<dbReference type="RefSeq" id="WP_151599969.1">
    <property type="nucleotide sequence ID" value="NZ_WBMS02000062.1"/>
</dbReference>
<proteinExistence type="predicted"/>
<reference evidence="1" key="1">
    <citation type="submission" date="2019-12" db="EMBL/GenBank/DDBJ databases">
        <title>Actinomadura physcomitrii sp. nov., a novel actinomycete isolated from moss [Physcomitrium sphaericum (Ludw) Fuernr].</title>
        <authorList>
            <person name="Zhuang X."/>
        </authorList>
    </citation>
    <scope>NUCLEOTIDE SEQUENCE [LARGE SCALE GENOMIC DNA]</scope>
    <source>
        <strain evidence="1">LD22</strain>
    </source>
</reference>
<protein>
    <submittedName>
        <fullName evidence="1">Uncharacterized protein</fullName>
    </submittedName>
</protein>
<dbReference type="AlphaFoldDB" id="A0A6I4MWK5"/>
<sequence>MGFALVQAQAGTPPGGVEELIGAGDAALDRDSLVVAGQALTWQTTFTSGSLTAVPLNETSAMVFSRVGGTGSGQWHERFARGLGHRMAGEITVASVTAGLLDEAAGMAEDSEMLGSAIDGLARLLTEVEEAQMMEVSAARIVADTLSTHAALMGALTDQQVSERRQGDFTIHTVRSTSAGLPRPALERARARVGLPWPTRVENGLGSDLGLARWCTAMQAHGHQMWSRLEDEGILVTDLWLRNHPVSQG</sequence>
<dbReference type="Proteomes" id="UP000462055">
    <property type="component" value="Unassembled WGS sequence"/>
</dbReference>
<name>A0A6I4MWK5_9ACTN</name>
<dbReference type="EMBL" id="WBMS02000062">
    <property type="protein sequence ID" value="MWA07059.1"/>
    <property type="molecule type" value="Genomic_DNA"/>
</dbReference>
<gene>
    <name evidence="1" type="ORF">F8568_043320</name>
</gene>
<accession>A0A6I4MWK5</accession>
<organism evidence="1 2">
    <name type="scientific">Actinomadura physcomitrii</name>
    <dbReference type="NCBI Taxonomy" id="2650748"/>
    <lineage>
        <taxon>Bacteria</taxon>
        <taxon>Bacillati</taxon>
        <taxon>Actinomycetota</taxon>
        <taxon>Actinomycetes</taxon>
        <taxon>Streptosporangiales</taxon>
        <taxon>Thermomonosporaceae</taxon>
        <taxon>Actinomadura</taxon>
    </lineage>
</organism>
<evidence type="ECO:0000313" key="2">
    <source>
        <dbReference type="Proteomes" id="UP000462055"/>
    </source>
</evidence>
<keyword evidence="2" id="KW-1185">Reference proteome</keyword>
<comment type="caution">
    <text evidence="1">The sequence shown here is derived from an EMBL/GenBank/DDBJ whole genome shotgun (WGS) entry which is preliminary data.</text>
</comment>
<evidence type="ECO:0000313" key="1">
    <source>
        <dbReference type="EMBL" id="MWA07059.1"/>
    </source>
</evidence>